<organism evidence="1">
    <name type="scientific">Veillonella atypica</name>
    <dbReference type="NCBI Taxonomy" id="39777"/>
    <lineage>
        <taxon>Bacteria</taxon>
        <taxon>Bacillati</taxon>
        <taxon>Bacillota</taxon>
        <taxon>Negativicutes</taxon>
        <taxon>Veillonellales</taxon>
        <taxon>Veillonellaceae</taxon>
        <taxon>Veillonella</taxon>
    </lineage>
</organism>
<dbReference type="AlphaFoldDB" id="A0A133S6P4"/>
<dbReference type="PATRIC" id="fig|39777.7.peg.337"/>
<proteinExistence type="predicted"/>
<dbReference type="GeneID" id="58789892"/>
<evidence type="ECO:0000313" key="1">
    <source>
        <dbReference type="EMBL" id="KXA65345.1"/>
    </source>
</evidence>
<name>A0A133S6P4_9FIRM</name>
<evidence type="ECO:0000313" key="2">
    <source>
        <dbReference type="Proteomes" id="UP000070226"/>
    </source>
</evidence>
<sequence length="49" mass="5436">MCWCDIVSKAKIGSLKNLGNGMEHSLRFLAEIVVGLSCLRVVINWIFGI</sequence>
<dbReference type="Proteomes" id="UP000070226">
    <property type="component" value="Unassembled WGS sequence"/>
</dbReference>
<dbReference type="RefSeq" id="WP_005377529.1">
    <property type="nucleotide sequence ID" value="NZ_CABKSO010000001.1"/>
</dbReference>
<comment type="caution">
    <text evidence="1">The sequence shown here is derived from an EMBL/GenBank/DDBJ whole genome shotgun (WGS) entry which is preliminary data.</text>
</comment>
<dbReference type="EMBL" id="LRQT01000006">
    <property type="protein sequence ID" value="KXA65345.1"/>
    <property type="molecule type" value="Genomic_DNA"/>
</dbReference>
<protein>
    <submittedName>
        <fullName evidence="1">Uncharacterized protein</fullName>
    </submittedName>
</protein>
<reference evidence="1 2" key="1">
    <citation type="submission" date="2016-01" db="EMBL/GenBank/DDBJ databases">
        <authorList>
            <person name="Oliw E.H."/>
        </authorList>
    </citation>
    <scope>NUCLEOTIDE SEQUENCE [LARGE SCALE GENOMIC DNA]</scope>
    <source>
        <strain evidence="1 2">CMW7756B</strain>
    </source>
</reference>
<accession>A0A133S6P4</accession>
<gene>
    <name evidence="1" type="ORF">HMPREF3233_00346</name>
</gene>